<accession>A0A510E6P2</accession>
<dbReference type="GeneID" id="41718922"/>
<evidence type="ECO:0000313" key="4">
    <source>
        <dbReference type="Proteomes" id="UP000325030"/>
    </source>
</evidence>
<dbReference type="AlphaFoldDB" id="A0A510E6P2"/>
<dbReference type="EMBL" id="AP018930">
    <property type="protein sequence ID" value="BBG28097.1"/>
    <property type="molecule type" value="Genomic_DNA"/>
</dbReference>
<sequence>MTREVSLKYDSTGILHKLADPFVVTSILGHVRLIMEKEDDEFKSFDRVTSSSDVFRVIFEFGNPFSKLLTSSGELQRKVTPSSISYKMNPEDNVFSISTNFVIEKGKLRIINSVKYLSPQAVNYIGMKEDELELHLIEGHLIPYFKFFSGNEEDEYVLLKTAEGNLCSLIASMGELRKTNYIYKIVIASPKINTVLHIQKDSVKVEGNIGESSVSSMKQLLEEIMTRCCNGTIKIFMKLDFR</sequence>
<gene>
    <name evidence="1" type="ORF">IC006_2638</name>
    <name evidence="2" type="ORF">IC007_2652</name>
</gene>
<accession>A0A510DYI9</accession>
<dbReference type="KEGG" id="step:IC006_2638"/>
<dbReference type="Proteomes" id="UP000322983">
    <property type="component" value="Chromosome"/>
</dbReference>
<dbReference type="Proteomes" id="UP000325030">
    <property type="component" value="Chromosome"/>
</dbReference>
<keyword evidence="3" id="KW-1185">Reference proteome</keyword>
<dbReference type="OrthoDB" id="38459at2157"/>
<evidence type="ECO:0000313" key="3">
    <source>
        <dbReference type="Proteomes" id="UP000322983"/>
    </source>
</evidence>
<protein>
    <submittedName>
        <fullName evidence="2">Uncharacterized protein</fullName>
    </submittedName>
</protein>
<evidence type="ECO:0000313" key="1">
    <source>
        <dbReference type="EMBL" id="BBG25303.1"/>
    </source>
</evidence>
<proteinExistence type="predicted"/>
<reference evidence="4" key="1">
    <citation type="submission" date="2018-09" db="EMBL/GenBank/DDBJ databases">
        <title>Complete Genome Sequencing of Sulfolobus sp. JCM 16834.</title>
        <authorList>
            <person name="Kato S."/>
            <person name="Itoh T."/>
            <person name="Ohkuma M."/>
        </authorList>
    </citation>
    <scope>NUCLEOTIDE SEQUENCE [LARGE SCALE GENOMIC DNA]</scope>
    <source>
        <strain evidence="4">IC-007</strain>
    </source>
</reference>
<evidence type="ECO:0000313" key="2">
    <source>
        <dbReference type="EMBL" id="BBG28097.1"/>
    </source>
</evidence>
<organism evidence="2 4">
    <name type="scientific">Sulfuracidifex tepidarius</name>
    <dbReference type="NCBI Taxonomy" id="1294262"/>
    <lineage>
        <taxon>Archaea</taxon>
        <taxon>Thermoproteota</taxon>
        <taxon>Thermoprotei</taxon>
        <taxon>Sulfolobales</taxon>
        <taxon>Sulfolobaceae</taxon>
        <taxon>Sulfuracidifex</taxon>
    </lineage>
</organism>
<dbReference type="RefSeq" id="WP_054845845.1">
    <property type="nucleotide sequence ID" value="NZ_AP018929.1"/>
</dbReference>
<dbReference type="EMBL" id="AP018929">
    <property type="protein sequence ID" value="BBG25303.1"/>
    <property type="molecule type" value="Genomic_DNA"/>
</dbReference>
<name>A0A510E6P2_9CREN</name>
<reference evidence="2 3" key="2">
    <citation type="journal article" date="2020" name="Int. J. Syst. Evol. Microbiol.">
        <title>Sulfuracidifex tepidarius gen. nov., sp. nov. and transfer of Sulfolobus metallicus Huber and Stetter 1992 to the genus Sulfuracidifex as Sulfuracidifex metallicus comb. nov.</title>
        <authorList>
            <person name="Itoh T."/>
            <person name="Miura T."/>
            <person name="Sakai H.D."/>
            <person name="Kato S."/>
            <person name="Ohkuma M."/>
            <person name="Takashina T."/>
        </authorList>
    </citation>
    <scope>NUCLEOTIDE SEQUENCE</scope>
    <source>
        <strain evidence="1 3">IC-006</strain>
        <strain evidence="2">IC-007</strain>
    </source>
</reference>